<dbReference type="EMBL" id="JAHBND010000983">
    <property type="protein sequence ID" value="MBS7675639.1"/>
    <property type="molecule type" value="Genomic_DNA"/>
</dbReference>
<proteinExistence type="predicted"/>
<accession>A0AAW4KWR9</accession>
<sequence>DQLAVAQQLATQQSRQGSLDAVFTTLQNLPRGDSTSAELRAAAERLLAALPDLAQVSNPKVLAQVVQNSGAFLEAKLLAGQNPQIPPL</sequence>
<feature type="non-terminal residue" evidence="1">
    <location>
        <position position="1"/>
    </location>
</feature>
<reference evidence="1" key="2">
    <citation type="submission" date="2023-08" db="EMBL/GenBank/DDBJ databases">
        <title>Vibrio cholerae Outbreaks in Tanzania Exemplify Founder Flush: Simultaneous Increases in Population Size and Genetic Diversity.</title>
        <authorList>
            <person name="Debes A.K."/>
            <person name="Mohammed A."/>
            <person name="Maseke I."/>
            <person name="Almeida M."/>
            <person name="Li S."/>
            <person name="Matimba H."/>
            <person name="Joachim A."/>
            <person name="Mizinduko M."/>
            <person name="Nyanga S."/>
            <person name="Kelly M."/>
            <person name="Kachwamba Y."/>
            <person name="Schaffer A.M."/>
            <person name="Nyanga A.S."/>
            <person name="Mghamba J."/>
            <person name="Mosha F.S."/>
            <person name="Sack D.A."/>
            <person name="Stine O.C."/>
        </authorList>
    </citation>
    <scope>NUCLEOTIDE SEQUENCE</scope>
    <source>
        <strain evidence="1">TDS0091212</strain>
    </source>
</reference>
<dbReference type="AlphaFoldDB" id="A0AAW4KWR9"/>
<dbReference type="RefSeq" id="WP_213421554.1">
    <property type="nucleotide sequence ID" value="NZ_JAHBND010000983.1"/>
</dbReference>
<gene>
    <name evidence="1" type="ORF">KIN13_19745</name>
</gene>
<organism evidence="1 2">
    <name type="scientific">Vibrio cholerae</name>
    <dbReference type="NCBI Taxonomy" id="666"/>
    <lineage>
        <taxon>Bacteria</taxon>
        <taxon>Pseudomonadati</taxon>
        <taxon>Pseudomonadota</taxon>
        <taxon>Gammaproteobacteria</taxon>
        <taxon>Vibrionales</taxon>
        <taxon>Vibrionaceae</taxon>
        <taxon>Vibrio</taxon>
    </lineage>
</organism>
<reference evidence="1" key="1">
    <citation type="submission" date="2021-05" db="EMBL/GenBank/DDBJ databases">
        <authorList>
            <person name="Stine C."/>
        </authorList>
    </citation>
    <scope>NUCLEOTIDE SEQUENCE</scope>
    <source>
        <strain evidence="1">TDS0091212</strain>
    </source>
</reference>
<name>A0AAW4KWR9_VIBCL</name>
<dbReference type="Proteomes" id="UP001196338">
    <property type="component" value="Unassembled WGS sequence"/>
</dbReference>
<protein>
    <submittedName>
        <fullName evidence="1">Uncharacterized protein</fullName>
    </submittedName>
</protein>
<evidence type="ECO:0000313" key="2">
    <source>
        <dbReference type="Proteomes" id="UP001196338"/>
    </source>
</evidence>
<evidence type="ECO:0000313" key="1">
    <source>
        <dbReference type="EMBL" id="MBS7675639.1"/>
    </source>
</evidence>
<comment type="caution">
    <text evidence="1">The sequence shown here is derived from an EMBL/GenBank/DDBJ whole genome shotgun (WGS) entry which is preliminary data.</text>
</comment>
<feature type="non-terminal residue" evidence="1">
    <location>
        <position position="88"/>
    </location>
</feature>